<dbReference type="InterPro" id="IPR000326">
    <property type="entry name" value="PAP2/HPO"/>
</dbReference>
<evidence type="ECO:0000256" key="2">
    <source>
        <dbReference type="ARBA" id="ARBA00004742"/>
    </source>
</evidence>
<evidence type="ECO:0000256" key="13">
    <source>
        <dbReference type="SAM" id="Phobius"/>
    </source>
</evidence>
<keyword evidence="9 13" id="KW-1133">Transmembrane helix</keyword>
<comment type="similarity">
    <text evidence="3">Belongs to the glucose-6-phosphatase family.</text>
</comment>
<feature type="binding site" evidence="12">
    <location>
        <position position="83"/>
    </location>
    <ligand>
        <name>substrate</name>
    </ligand>
</feature>
<organism evidence="15">
    <name type="scientific">Petromyzon marinus</name>
    <name type="common">Sea lamprey</name>
    <dbReference type="NCBI Taxonomy" id="7757"/>
    <lineage>
        <taxon>Eukaryota</taxon>
        <taxon>Metazoa</taxon>
        <taxon>Chordata</taxon>
        <taxon>Craniata</taxon>
        <taxon>Vertebrata</taxon>
        <taxon>Cyclostomata</taxon>
        <taxon>Hyperoartia</taxon>
        <taxon>Petromyzontiformes</taxon>
        <taxon>Petromyzontidae</taxon>
        <taxon>Petromyzon</taxon>
    </lineage>
</organism>
<dbReference type="EC" id="3.1.3.9" evidence="4"/>
<dbReference type="InterPro" id="IPR036938">
    <property type="entry name" value="PAP2/HPO_sf"/>
</dbReference>
<reference evidence="15" key="2">
    <citation type="submission" date="2025-09" db="UniProtKB">
        <authorList>
            <consortium name="Ensembl"/>
        </authorList>
    </citation>
    <scope>IDENTIFICATION</scope>
</reference>
<comment type="pathway">
    <text evidence="2">Carbohydrate biosynthesis; gluconeogenesis.</text>
</comment>
<feature type="binding site" evidence="12">
    <location>
        <position position="170"/>
    </location>
    <ligand>
        <name>substrate</name>
    </ligand>
</feature>
<dbReference type="GO" id="GO:0004346">
    <property type="term" value="F:glucose-6-phosphatase activity"/>
    <property type="evidence" value="ECO:0007669"/>
    <property type="project" value="UniProtKB-EC"/>
</dbReference>
<dbReference type="Gene3D" id="1.20.144.10">
    <property type="entry name" value="Phosphatidic acid phosphatase type 2/haloperoxidase"/>
    <property type="match status" value="1"/>
</dbReference>
<keyword evidence="10 13" id="KW-0472">Membrane</keyword>
<dbReference type="SUPFAM" id="SSF48317">
    <property type="entry name" value="Acid phosphatase/Vanadium-dependent haloperoxidase"/>
    <property type="match status" value="1"/>
</dbReference>
<evidence type="ECO:0000256" key="5">
    <source>
        <dbReference type="ARBA" id="ARBA00022432"/>
    </source>
</evidence>
<feature type="transmembrane region" description="Helical" evidence="13">
    <location>
        <begin position="321"/>
        <end position="345"/>
    </location>
</feature>
<dbReference type="GO" id="GO:0006094">
    <property type="term" value="P:gluconeogenesis"/>
    <property type="evidence" value="ECO:0007669"/>
    <property type="project" value="UniProtKB-UniPathway"/>
</dbReference>
<feature type="active site" description="Nucleophile" evidence="11">
    <location>
        <position position="176"/>
    </location>
</feature>
<dbReference type="OMA" id="EEHLFYV"/>
<dbReference type="CDD" id="cd03381">
    <property type="entry name" value="PAP2_glucose_6_phosphatase"/>
    <property type="match status" value="1"/>
</dbReference>
<dbReference type="GO" id="GO:0051156">
    <property type="term" value="P:glucose 6-phosphate metabolic process"/>
    <property type="evidence" value="ECO:0007669"/>
    <property type="project" value="TreeGrafter"/>
</dbReference>
<dbReference type="SMART" id="SM00014">
    <property type="entry name" value="acidPPc"/>
    <property type="match status" value="1"/>
</dbReference>
<evidence type="ECO:0000256" key="8">
    <source>
        <dbReference type="ARBA" id="ARBA00022824"/>
    </source>
</evidence>
<evidence type="ECO:0000256" key="3">
    <source>
        <dbReference type="ARBA" id="ARBA00009266"/>
    </source>
</evidence>
<dbReference type="Pfam" id="PF01569">
    <property type="entry name" value="PAP2"/>
    <property type="match status" value="1"/>
</dbReference>
<accession>S4RBY9</accession>
<evidence type="ECO:0000256" key="4">
    <source>
        <dbReference type="ARBA" id="ARBA00012634"/>
    </source>
</evidence>
<dbReference type="Ensembl" id="ENSPMAT00000002734.1">
    <property type="protein sequence ID" value="ENSPMAP00000002721.1"/>
    <property type="gene ID" value="ENSPMAG00000002488.1"/>
</dbReference>
<dbReference type="STRING" id="7757.ENSPMAP00000002721"/>
<dbReference type="UniPathway" id="UPA00138"/>
<proteinExistence type="inferred from homology"/>
<keyword evidence="6 13" id="KW-0812">Transmembrane</keyword>
<evidence type="ECO:0000256" key="12">
    <source>
        <dbReference type="PIRSR" id="PIRSR000905-2"/>
    </source>
</evidence>
<keyword evidence="5" id="KW-0312">Gluconeogenesis</keyword>
<evidence type="ECO:0000256" key="6">
    <source>
        <dbReference type="ARBA" id="ARBA00022692"/>
    </source>
</evidence>
<evidence type="ECO:0000256" key="11">
    <source>
        <dbReference type="PIRSR" id="PIRSR000905-1"/>
    </source>
</evidence>
<feature type="active site" description="Proton donor" evidence="11">
    <location>
        <position position="119"/>
    </location>
</feature>
<dbReference type="HOGENOM" id="CLU_052517_0_0_1"/>
<evidence type="ECO:0000256" key="10">
    <source>
        <dbReference type="ARBA" id="ARBA00023136"/>
    </source>
</evidence>
<dbReference type="GeneTree" id="ENSGT00950000183150"/>
<dbReference type="AlphaFoldDB" id="S4RBY9"/>
<reference evidence="15" key="1">
    <citation type="submission" date="2025-08" db="UniProtKB">
        <authorList>
            <consortium name="Ensembl"/>
        </authorList>
    </citation>
    <scope>IDENTIFICATION</scope>
</reference>
<feature type="domain" description="Phosphatidic acid phosphatase type 2/haloperoxidase" evidence="14">
    <location>
        <begin position="58"/>
        <end position="196"/>
    </location>
</feature>
<evidence type="ECO:0000256" key="7">
    <source>
        <dbReference type="ARBA" id="ARBA00022801"/>
    </source>
</evidence>
<dbReference type="PANTHER" id="PTHR12591:SF0">
    <property type="entry name" value="FI19814P1"/>
    <property type="match status" value="1"/>
</dbReference>
<feature type="transmembrane region" description="Helical" evidence="13">
    <location>
        <begin position="181"/>
        <end position="202"/>
    </location>
</feature>
<dbReference type="InterPro" id="IPR016275">
    <property type="entry name" value="Glucose-6-phosphatase"/>
</dbReference>
<dbReference type="PIRSF" id="PIRSF000905">
    <property type="entry name" value="Glucose-6-phosphatase"/>
    <property type="match status" value="1"/>
</dbReference>
<evidence type="ECO:0000256" key="9">
    <source>
        <dbReference type="ARBA" id="ARBA00022989"/>
    </source>
</evidence>
<feature type="transmembrane region" description="Helical" evidence="13">
    <location>
        <begin position="214"/>
        <end position="241"/>
    </location>
</feature>
<comment type="subcellular location">
    <subcellularLocation>
        <location evidence="1">Endoplasmic reticulum membrane</location>
        <topology evidence="1">Multi-pass membrane protein</topology>
    </subcellularLocation>
</comment>
<dbReference type="GO" id="GO:0005789">
    <property type="term" value="C:endoplasmic reticulum membrane"/>
    <property type="evidence" value="ECO:0007669"/>
    <property type="project" value="UniProtKB-SubCell"/>
</dbReference>
<dbReference type="PANTHER" id="PTHR12591">
    <property type="entry name" value="GLUCOSE-6-PHOSPHATASE"/>
    <property type="match status" value="1"/>
</dbReference>
<feature type="transmembrane region" description="Helical" evidence="13">
    <location>
        <begin position="291"/>
        <end position="309"/>
    </location>
</feature>
<protein>
    <recommendedName>
        <fullName evidence="4">glucose-6-phosphatase</fullName>
        <ecNumber evidence="4">3.1.3.9</ecNumber>
    </recommendedName>
</protein>
<feature type="transmembrane region" description="Helical" evidence="13">
    <location>
        <begin position="261"/>
        <end position="279"/>
    </location>
</feature>
<feature type="transmembrane region" description="Helical" evidence="13">
    <location>
        <begin position="153"/>
        <end position="175"/>
    </location>
</feature>
<keyword evidence="8" id="KW-0256">Endoplasmic reticulum</keyword>
<evidence type="ECO:0000313" key="15">
    <source>
        <dbReference type="Ensembl" id="ENSPMAP00000002721.1"/>
    </source>
</evidence>
<evidence type="ECO:0000259" key="14">
    <source>
        <dbReference type="SMART" id="SM00014"/>
    </source>
</evidence>
<name>S4RBY9_PETMA</name>
<evidence type="ECO:0000256" key="1">
    <source>
        <dbReference type="ARBA" id="ARBA00004477"/>
    </source>
</evidence>
<sequence>TDFAMERLHGGEVSVIQHVQSAFSGQQSALDFMSNVGDIRTAFLVYFPICFYLRRDVGIRMVWAAVLGDWVNLMSKWILFGHRPYWWVHETTFYVNSTVPYLQQFPITCETGPGSPSGHAMGSACVWYVMVRALLDSRAVAARGPATRRWLGAALWSAFAVVQLGVGISRLFVAAHFPHQVLLGALAGMVVADLFGSVSCIHNAPLSRYVGTSAALFALALGFYLALLAVGVDLLWTVAFAKKWCLHPEWVHLDSTPFAGLVRNLGVLAGTGLALNSGLHRDALAGARGEAPAFRAVCAVAAVVTLRLYDGVKVPSDDELAFYVLTFCKSLLVPLSALALLPYTLRHLLDAGTRHHKLA</sequence>
<keyword evidence="7" id="KW-0378">Hydrolase</keyword>